<evidence type="ECO:0000256" key="9">
    <source>
        <dbReference type="ARBA" id="ARBA00039086"/>
    </source>
</evidence>
<evidence type="ECO:0000256" key="11">
    <source>
        <dbReference type="ARBA" id="ARBA00041912"/>
    </source>
</evidence>
<dbReference type="SUPFAM" id="SSF55331">
    <property type="entry name" value="Tautomerase/MIF"/>
    <property type="match status" value="1"/>
</dbReference>
<evidence type="ECO:0000256" key="6">
    <source>
        <dbReference type="ARBA" id="ARBA00036735"/>
    </source>
</evidence>
<evidence type="ECO:0000256" key="3">
    <source>
        <dbReference type="ARBA" id="ARBA00022514"/>
    </source>
</evidence>
<dbReference type="EC" id="5.3.3.12" evidence="8"/>
<reference evidence="13 14" key="1">
    <citation type="journal article" date="2019" name="Commun. Biol.">
        <title>The bagworm genome reveals a unique fibroin gene that provides high tensile strength.</title>
        <authorList>
            <person name="Kono N."/>
            <person name="Nakamura H."/>
            <person name="Ohtoshi R."/>
            <person name="Tomita M."/>
            <person name="Numata K."/>
            <person name="Arakawa K."/>
        </authorList>
    </citation>
    <scope>NUCLEOTIDE SEQUENCE [LARGE SCALE GENOMIC DNA]</scope>
</reference>
<comment type="similarity">
    <text evidence="2">Belongs to the MIF family.</text>
</comment>
<dbReference type="GO" id="GO:0050178">
    <property type="term" value="F:phenylpyruvate tautomerase activity"/>
    <property type="evidence" value="ECO:0007669"/>
    <property type="project" value="UniProtKB-EC"/>
</dbReference>
<comment type="subcellular location">
    <subcellularLocation>
        <location evidence="1">Secreted</location>
    </subcellularLocation>
</comment>
<protein>
    <recommendedName>
        <fullName evidence="12">L-dopachrome isomerase</fullName>
        <ecNumber evidence="9">5.3.2.1</ecNumber>
        <ecNumber evidence="8">5.3.3.12</ecNumber>
    </recommendedName>
    <alternativeName>
        <fullName evidence="10">L-dopachrome tautomerase</fullName>
    </alternativeName>
    <alternativeName>
        <fullName evidence="11">Phenylpyruvate tautomerase</fullName>
    </alternativeName>
</protein>
<dbReference type="Proteomes" id="UP000299102">
    <property type="component" value="Unassembled WGS sequence"/>
</dbReference>
<dbReference type="GO" id="GO:0005125">
    <property type="term" value="F:cytokine activity"/>
    <property type="evidence" value="ECO:0007669"/>
    <property type="project" value="UniProtKB-KW"/>
</dbReference>
<dbReference type="OrthoDB" id="6080988at2759"/>
<comment type="catalytic activity">
    <reaction evidence="6">
        <text>3-phenylpyruvate = enol-phenylpyruvate</text>
        <dbReference type="Rhea" id="RHEA:17097"/>
        <dbReference type="ChEBI" id="CHEBI:16815"/>
        <dbReference type="ChEBI" id="CHEBI:18005"/>
        <dbReference type="EC" id="5.3.2.1"/>
    </reaction>
</comment>
<evidence type="ECO:0000256" key="7">
    <source>
        <dbReference type="ARBA" id="ARBA00036823"/>
    </source>
</evidence>
<dbReference type="Pfam" id="PF01187">
    <property type="entry name" value="MIF"/>
    <property type="match status" value="1"/>
</dbReference>
<evidence type="ECO:0000256" key="1">
    <source>
        <dbReference type="ARBA" id="ARBA00004613"/>
    </source>
</evidence>
<dbReference type="Gene3D" id="3.30.429.10">
    <property type="entry name" value="Macrophage Migration Inhibitory Factor"/>
    <property type="match status" value="1"/>
</dbReference>
<evidence type="ECO:0000256" key="12">
    <source>
        <dbReference type="ARBA" id="ARBA00042730"/>
    </source>
</evidence>
<dbReference type="EC" id="5.3.2.1" evidence="9"/>
<evidence type="ECO:0000313" key="13">
    <source>
        <dbReference type="EMBL" id="GBP65374.1"/>
    </source>
</evidence>
<dbReference type="PANTHER" id="PTHR11954:SF6">
    <property type="entry name" value="MACROPHAGE MIGRATION INHIBITORY FACTOR"/>
    <property type="match status" value="1"/>
</dbReference>
<comment type="caution">
    <text evidence="13">The sequence shown here is derived from an EMBL/GenBank/DDBJ whole genome shotgun (WGS) entry which is preliminary data.</text>
</comment>
<organism evidence="13 14">
    <name type="scientific">Eumeta variegata</name>
    <name type="common">Bagworm moth</name>
    <name type="synonym">Eumeta japonica</name>
    <dbReference type="NCBI Taxonomy" id="151549"/>
    <lineage>
        <taxon>Eukaryota</taxon>
        <taxon>Metazoa</taxon>
        <taxon>Ecdysozoa</taxon>
        <taxon>Arthropoda</taxon>
        <taxon>Hexapoda</taxon>
        <taxon>Insecta</taxon>
        <taxon>Pterygota</taxon>
        <taxon>Neoptera</taxon>
        <taxon>Endopterygota</taxon>
        <taxon>Lepidoptera</taxon>
        <taxon>Glossata</taxon>
        <taxon>Ditrysia</taxon>
        <taxon>Tineoidea</taxon>
        <taxon>Psychidae</taxon>
        <taxon>Oiketicinae</taxon>
        <taxon>Eumeta</taxon>
    </lineage>
</organism>
<accession>A0A4C1XS50</accession>
<evidence type="ECO:0000256" key="5">
    <source>
        <dbReference type="ARBA" id="ARBA00023235"/>
    </source>
</evidence>
<dbReference type="AlphaFoldDB" id="A0A4C1XS50"/>
<dbReference type="PANTHER" id="PTHR11954">
    <property type="entry name" value="D-DOPACHROME DECARBOXYLASE"/>
    <property type="match status" value="1"/>
</dbReference>
<dbReference type="InterPro" id="IPR014347">
    <property type="entry name" value="Tautomerase/MIF_sf"/>
</dbReference>
<keyword evidence="5" id="KW-0413">Isomerase</keyword>
<dbReference type="STRING" id="151549.A0A4C1XS50"/>
<proteinExistence type="inferred from homology"/>
<evidence type="ECO:0000256" key="2">
    <source>
        <dbReference type="ARBA" id="ARBA00005851"/>
    </source>
</evidence>
<name>A0A4C1XS50_EUMVA</name>
<keyword evidence="14" id="KW-1185">Reference proteome</keyword>
<dbReference type="GO" id="GO:0005615">
    <property type="term" value="C:extracellular space"/>
    <property type="evidence" value="ECO:0007669"/>
    <property type="project" value="UniProtKB-KW"/>
</dbReference>
<gene>
    <name evidence="13" type="primary">mif-2</name>
    <name evidence="13" type="ORF">EVAR_53406_1</name>
</gene>
<evidence type="ECO:0000256" key="4">
    <source>
        <dbReference type="ARBA" id="ARBA00022525"/>
    </source>
</evidence>
<keyword evidence="3" id="KW-0202">Cytokine</keyword>
<comment type="catalytic activity">
    <reaction evidence="7">
        <text>L-dopachrome = 5,6-dihydroxyindole-2-carboxylate</text>
        <dbReference type="Rhea" id="RHEA:13041"/>
        <dbReference type="ChEBI" id="CHEBI:16875"/>
        <dbReference type="ChEBI" id="CHEBI:57509"/>
        <dbReference type="EC" id="5.3.3.12"/>
    </reaction>
</comment>
<evidence type="ECO:0000256" key="8">
    <source>
        <dbReference type="ARBA" id="ARBA00038932"/>
    </source>
</evidence>
<keyword evidence="4" id="KW-0964">Secreted</keyword>
<evidence type="ECO:0000256" key="10">
    <source>
        <dbReference type="ARBA" id="ARBA00041631"/>
    </source>
</evidence>
<dbReference type="EMBL" id="BGZK01000927">
    <property type="protein sequence ID" value="GBP65374.1"/>
    <property type="molecule type" value="Genomic_DNA"/>
</dbReference>
<dbReference type="GO" id="GO:0004167">
    <property type="term" value="F:dopachrome isomerase activity"/>
    <property type="evidence" value="ECO:0007669"/>
    <property type="project" value="UniProtKB-EC"/>
</dbReference>
<evidence type="ECO:0000313" key="14">
    <source>
        <dbReference type="Proteomes" id="UP000299102"/>
    </source>
</evidence>
<sequence>MPLLRIFTNVPKNKIPKDFVDKVMPVMVAALGKPVEKMICVISGDTPVSFAGQSQEPAAVADLVSIGSLGPDENQRITRALSQFIQKEIGVPSNRSQEYGF</sequence>
<dbReference type="InterPro" id="IPR001398">
    <property type="entry name" value="Macrophage_inhib_fac"/>
</dbReference>